<dbReference type="PANTHER" id="PTHR43553:SF23">
    <property type="entry name" value="ABC TRANSPORTER ATP-BINDING COMPONENT"/>
    <property type="match status" value="1"/>
</dbReference>
<name>A0AAJ5EFB9_9ENTE</name>
<evidence type="ECO:0000259" key="11">
    <source>
        <dbReference type="PROSITE" id="PS50893"/>
    </source>
</evidence>
<dbReference type="PANTHER" id="PTHR43553">
    <property type="entry name" value="HEAVY METAL TRANSPORTER"/>
    <property type="match status" value="1"/>
</dbReference>
<dbReference type="InterPro" id="IPR050095">
    <property type="entry name" value="ECF_ABC_transporter_ATP-bd"/>
</dbReference>
<dbReference type="CDD" id="cd03225">
    <property type="entry name" value="ABC_cobalt_CbiO_domain1"/>
    <property type="match status" value="1"/>
</dbReference>
<reference evidence="13 15" key="1">
    <citation type="submission" date="2019-03" db="EMBL/GenBank/DDBJ databases">
        <title>Vagococcus sp. was isolated fron gut of Carduelis flavirostris.</title>
        <authorList>
            <person name="Ge Y."/>
        </authorList>
    </citation>
    <scope>NUCLEOTIDE SEQUENCE [LARGE SCALE GENOMIC DNA]</scope>
    <source>
        <strain evidence="13 15">CF-210</strain>
    </source>
</reference>
<evidence type="ECO:0000256" key="5">
    <source>
        <dbReference type="ARBA" id="ARBA00022737"/>
    </source>
</evidence>
<dbReference type="InterPro" id="IPR003593">
    <property type="entry name" value="AAA+_ATPase"/>
</dbReference>
<feature type="domain" description="ABC transporter" evidence="11">
    <location>
        <begin position="2"/>
        <end position="239"/>
    </location>
</feature>
<evidence type="ECO:0000256" key="3">
    <source>
        <dbReference type="ARBA" id="ARBA00022448"/>
    </source>
</evidence>
<evidence type="ECO:0000313" key="15">
    <source>
        <dbReference type="Proteomes" id="UP000297725"/>
    </source>
</evidence>
<dbReference type="GO" id="GO:0042626">
    <property type="term" value="F:ATPase-coupled transmembrane transporter activity"/>
    <property type="evidence" value="ECO:0007669"/>
    <property type="project" value="TreeGrafter"/>
</dbReference>
<dbReference type="AlphaFoldDB" id="A0AAJ5EFB9"/>
<evidence type="ECO:0000256" key="10">
    <source>
        <dbReference type="ARBA" id="ARBA00025157"/>
    </source>
</evidence>
<dbReference type="PROSITE" id="PS00211">
    <property type="entry name" value="ABC_TRANSPORTER_1"/>
    <property type="match status" value="2"/>
</dbReference>
<organism evidence="13 15">
    <name type="scientific">Vagococcus xieshaowenii</name>
    <dbReference type="NCBI Taxonomy" id="2562451"/>
    <lineage>
        <taxon>Bacteria</taxon>
        <taxon>Bacillati</taxon>
        <taxon>Bacillota</taxon>
        <taxon>Bacilli</taxon>
        <taxon>Lactobacillales</taxon>
        <taxon>Enterococcaceae</taxon>
        <taxon>Vagococcus</taxon>
    </lineage>
</organism>
<dbReference type="PROSITE" id="PS50893">
    <property type="entry name" value="ABC_TRANSPORTER_2"/>
    <property type="match status" value="2"/>
</dbReference>
<gene>
    <name evidence="13" type="ORF">E4031_05755</name>
    <name evidence="12" type="ORF">E4Z98_07340</name>
</gene>
<accession>A0AAJ5EFB9</accession>
<evidence type="ECO:0000256" key="9">
    <source>
        <dbReference type="ARBA" id="ARBA00023136"/>
    </source>
</evidence>
<keyword evidence="9" id="KW-0472">Membrane</keyword>
<sequence>MIKSQQLAVSMNDTPIIKDLTIDIPDGECVVITGPSGSGKSTLINLLAGLIPELYNGQISGNLTVNNQTVPPHHFYDYVKDLGIVFQNPKTQFFTGDVYSELAFPMENYGINREEMLERLARKTNDLLLTPFINRSMLNLSGGEKQLIAFASSSMMPHRLFLLDEPSSNLDKQTQEKLLRALQQMKQEGVTIIIAEHRLDYLLPLADRFILMDNGTIKQTLSTPELDKLSNAELHKLGLRAIHPVTNQTKLVKQQETSGQDNILNLTNISYRYHQQATTTLTIPSLSLSNREIIGIVGHNGAGKSTFSKILTGLIKPKTGTITLNGKKLSKKDLINKSFLVMQDVNLQLFFETVEKELTLTPVDGHLFDKVVDKLNLGHLLTRHPQTLSGGEKQRVAIASALLSGKELIIFDEPTSGLDYQHMKEFSETLHWLREAGVFVLVISHDQEMIAQTCDSCLSFHQGTIQTQ</sequence>
<evidence type="ECO:0000256" key="2">
    <source>
        <dbReference type="ARBA" id="ARBA00005417"/>
    </source>
</evidence>
<evidence type="ECO:0000256" key="4">
    <source>
        <dbReference type="ARBA" id="ARBA00022475"/>
    </source>
</evidence>
<keyword evidence="7 13" id="KW-0067">ATP-binding</keyword>
<dbReference type="InterPro" id="IPR017871">
    <property type="entry name" value="ABC_transporter-like_CS"/>
</dbReference>
<keyword evidence="5" id="KW-0677">Repeat</keyword>
<dbReference type="RefSeq" id="WP_135254493.1">
    <property type="nucleotide sequence ID" value="NZ_CP038865.1"/>
</dbReference>
<dbReference type="SMART" id="SM00382">
    <property type="entry name" value="AAA"/>
    <property type="match status" value="2"/>
</dbReference>
<evidence type="ECO:0000313" key="13">
    <source>
        <dbReference type="EMBL" id="TFZ40888.1"/>
    </source>
</evidence>
<comment type="subcellular location">
    <subcellularLocation>
        <location evidence="1">Cell membrane</location>
        <topology evidence="1">Peripheral membrane protein</topology>
    </subcellularLocation>
</comment>
<dbReference type="Proteomes" id="UP000297725">
    <property type="component" value="Unassembled WGS sequence"/>
</dbReference>
<evidence type="ECO:0000256" key="6">
    <source>
        <dbReference type="ARBA" id="ARBA00022741"/>
    </source>
</evidence>
<dbReference type="GO" id="GO:0016887">
    <property type="term" value="F:ATP hydrolysis activity"/>
    <property type="evidence" value="ECO:0007669"/>
    <property type="project" value="InterPro"/>
</dbReference>
<evidence type="ECO:0000313" key="12">
    <source>
        <dbReference type="EMBL" id="QCA29135.1"/>
    </source>
</evidence>
<reference evidence="12 14" key="2">
    <citation type="journal article" date="2020" name="Int. J. Syst. Evol. Microbiol.">
        <title>Vagococcus xieshaowenii sp. nov., isolated from snow finch (Montifringilla taczanowskii) cloacal content.</title>
        <authorList>
            <person name="Ge Y."/>
            <person name="Yang J."/>
            <person name="Lai X.H."/>
            <person name="Zhang G."/>
            <person name="Jin D."/>
            <person name="Lu S."/>
            <person name="Wang B."/>
            <person name="Huang Y."/>
            <person name="Huang Y."/>
            <person name="Ren Z."/>
            <person name="Zhang X."/>
            <person name="Xu J."/>
        </authorList>
    </citation>
    <scope>NUCLEOTIDE SEQUENCE [LARGE SCALE GENOMIC DNA]</scope>
    <source>
        <strain evidence="14">personal::cf-49</strain>
        <strain evidence="12">Personal::cf-49</strain>
    </source>
</reference>
<comment type="similarity">
    <text evidence="2">Belongs to the ABC transporter superfamily.</text>
</comment>
<proteinExistence type="inferred from homology"/>
<comment type="function">
    <text evidence="10">Probably part of an ABC transporter complex. Responsible for energy coupling to the transport system.</text>
</comment>
<evidence type="ECO:0000256" key="1">
    <source>
        <dbReference type="ARBA" id="ARBA00004202"/>
    </source>
</evidence>
<dbReference type="InterPro" id="IPR015856">
    <property type="entry name" value="ABC_transpr_CbiO/EcfA_su"/>
</dbReference>
<dbReference type="GO" id="GO:0043190">
    <property type="term" value="C:ATP-binding cassette (ABC) transporter complex"/>
    <property type="evidence" value="ECO:0007669"/>
    <property type="project" value="TreeGrafter"/>
</dbReference>
<evidence type="ECO:0000256" key="7">
    <source>
        <dbReference type="ARBA" id="ARBA00022840"/>
    </source>
</evidence>
<protein>
    <submittedName>
        <fullName evidence="13">ABC transporter ATP-binding protein</fullName>
    </submittedName>
</protein>
<dbReference type="Gene3D" id="3.40.50.300">
    <property type="entry name" value="P-loop containing nucleotide triphosphate hydrolases"/>
    <property type="match status" value="2"/>
</dbReference>
<keyword evidence="4" id="KW-1003">Cell membrane</keyword>
<dbReference type="InterPro" id="IPR003439">
    <property type="entry name" value="ABC_transporter-like_ATP-bd"/>
</dbReference>
<evidence type="ECO:0000313" key="14">
    <source>
        <dbReference type="Proteomes" id="UP000296883"/>
    </source>
</evidence>
<keyword evidence="14" id="KW-1185">Reference proteome</keyword>
<dbReference type="SUPFAM" id="SSF52540">
    <property type="entry name" value="P-loop containing nucleoside triphosphate hydrolases"/>
    <property type="match status" value="2"/>
</dbReference>
<dbReference type="EMBL" id="CP038865">
    <property type="protein sequence ID" value="QCA29135.1"/>
    <property type="molecule type" value="Genomic_DNA"/>
</dbReference>
<dbReference type="Pfam" id="PF00005">
    <property type="entry name" value="ABC_tran"/>
    <property type="match status" value="2"/>
</dbReference>
<dbReference type="EMBL" id="SRHU01000023">
    <property type="protein sequence ID" value="TFZ40888.1"/>
    <property type="molecule type" value="Genomic_DNA"/>
</dbReference>
<evidence type="ECO:0000256" key="8">
    <source>
        <dbReference type="ARBA" id="ARBA00022967"/>
    </source>
</evidence>
<dbReference type="Proteomes" id="UP000296883">
    <property type="component" value="Chromosome"/>
</dbReference>
<keyword evidence="8" id="KW-1278">Translocase</keyword>
<keyword evidence="3" id="KW-0813">Transport</keyword>
<dbReference type="GO" id="GO:0005524">
    <property type="term" value="F:ATP binding"/>
    <property type="evidence" value="ECO:0007669"/>
    <property type="project" value="UniProtKB-KW"/>
</dbReference>
<dbReference type="InterPro" id="IPR027417">
    <property type="entry name" value="P-loop_NTPase"/>
</dbReference>
<feature type="domain" description="ABC transporter" evidence="11">
    <location>
        <begin position="264"/>
        <end position="468"/>
    </location>
</feature>
<keyword evidence="6" id="KW-0547">Nucleotide-binding</keyword>